<reference evidence="1 2" key="1">
    <citation type="submission" date="2022-03" db="EMBL/GenBank/DDBJ databases">
        <authorList>
            <person name="Nunn A."/>
            <person name="Chopra R."/>
            <person name="Nunn A."/>
            <person name="Contreras Garrido A."/>
        </authorList>
    </citation>
    <scope>NUCLEOTIDE SEQUENCE [LARGE SCALE GENOMIC DNA]</scope>
</reference>
<protein>
    <submittedName>
        <fullName evidence="1">Uncharacterized protein</fullName>
    </submittedName>
</protein>
<dbReference type="Proteomes" id="UP000836841">
    <property type="component" value="Unassembled WGS sequence"/>
</dbReference>
<dbReference type="EMBL" id="CAJVSB020000349">
    <property type="protein sequence ID" value="CAH2049774.1"/>
    <property type="molecule type" value="Genomic_DNA"/>
</dbReference>
<proteinExistence type="predicted"/>
<accession>A0AAU9RVM9</accession>
<sequence>MSDQVLGTGLLNIKVDGRVRWKVGSFISGRYHLYVNCPAYISFGNTNSGISVGPAVKYQLAQICHVDV</sequence>
<gene>
    <name evidence="1" type="ORF">TAV2_LOCUS8426</name>
</gene>
<keyword evidence="2" id="KW-1185">Reference proteome</keyword>
<name>A0AAU9RVM9_THLAR</name>
<dbReference type="AlphaFoldDB" id="A0AAU9RVM9"/>
<comment type="caution">
    <text evidence="1">The sequence shown here is derived from an EMBL/GenBank/DDBJ whole genome shotgun (WGS) entry which is preliminary data.</text>
</comment>
<organism evidence="1 2">
    <name type="scientific">Thlaspi arvense</name>
    <name type="common">Field penny-cress</name>
    <dbReference type="NCBI Taxonomy" id="13288"/>
    <lineage>
        <taxon>Eukaryota</taxon>
        <taxon>Viridiplantae</taxon>
        <taxon>Streptophyta</taxon>
        <taxon>Embryophyta</taxon>
        <taxon>Tracheophyta</taxon>
        <taxon>Spermatophyta</taxon>
        <taxon>Magnoliopsida</taxon>
        <taxon>eudicotyledons</taxon>
        <taxon>Gunneridae</taxon>
        <taxon>Pentapetalae</taxon>
        <taxon>rosids</taxon>
        <taxon>malvids</taxon>
        <taxon>Brassicales</taxon>
        <taxon>Brassicaceae</taxon>
        <taxon>Thlaspideae</taxon>
        <taxon>Thlaspi</taxon>
    </lineage>
</organism>
<evidence type="ECO:0000313" key="1">
    <source>
        <dbReference type="EMBL" id="CAH2049774.1"/>
    </source>
</evidence>
<evidence type="ECO:0000313" key="2">
    <source>
        <dbReference type="Proteomes" id="UP000836841"/>
    </source>
</evidence>